<reference evidence="2" key="2">
    <citation type="journal article" date="2024" name="Plant">
        <title>Genomic evolution and insights into agronomic trait innovations of Sesamum species.</title>
        <authorList>
            <person name="Miao H."/>
            <person name="Wang L."/>
            <person name="Qu L."/>
            <person name="Liu H."/>
            <person name="Sun Y."/>
            <person name="Le M."/>
            <person name="Wang Q."/>
            <person name="Wei S."/>
            <person name="Zheng Y."/>
            <person name="Lin W."/>
            <person name="Duan Y."/>
            <person name="Cao H."/>
            <person name="Xiong S."/>
            <person name="Wang X."/>
            <person name="Wei L."/>
            <person name="Li C."/>
            <person name="Ma Q."/>
            <person name="Ju M."/>
            <person name="Zhao R."/>
            <person name="Li G."/>
            <person name="Mu C."/>
            <person name="Tian Q."/>
            <person name="Mei H."/>
            <person name="Zhang T."/>
            <person name="Gao T."/>
            <person name="Zhang H."/>
        </authorList>
    </citation>
    <scope>NUCLEOTIDE SEQUENCE</scope>
    <source>
        <strain evidence="2">KEN8</strain>
    </source>
</reference>
<evidence type="ECO:0000256" key="1">
    <source>
        <dbReference type="SAM" id="MobiDB-lite"/>
    </source>
</evidence>
<feature type="region of interest" description="Disordered" evidence="1">
    <location>
        <begin position="157"/>
        <end position="193"/>
    </location>
</feature>
<dbReference type="EMBL" id="JACGWM010000015">
    <property type="protein sequence ID" value="KAL0324677.1"/>
    <property type="molecule type" value="Genomic_DNA"/>
</dbReference>
<name>A0AAW2LZD5_9LAMI</name>
<accession>A0AAW2LZD5</accession>
<feature type="compositionally biased region" description="Basic and acidic residues" evidence="1">
    <location>
        <begin position="157"/>
        <end position="171"/>
    </location>
</feature>
<protein>
    <submittedName>
        <fullName evidence="2">Uncharacterized protein</fullName>
    </submittedName>
</protein>
<proteinExistence type="predicted"/>
<comment type="caution">
    <text evidence="2">The sequence shown here is derived from an EMBL/GenBank/DDBJ whole genome shotgun (WGS) entry which is preliminary data.</text>
</comment>
<dbReference type="AlphaFoldDB" id="A0AAW2LZD5"/>
<reference evidence="2" key="1">
    <citation type="submission" date="2020-06" db="EMBL/GenBank/DDBJ databases">
        <authorList>
            <person name="Li T."/>
            <person name="Hu X."/>
            <person name="Zhang T."/>
            <person name="Song X."/>
            <person name="Zhang H."/>
            <person name="Dai N."/>
            <person name="Sheng W."/>
            <person name="Hou X."/>
            <person name="Wei L."/>
        </authorList>
    </citation>
    <scope>NUCLEOTIDE SEQUENCE</scope>
    <source>
        <strain evidence="2">KEN8</strain>
        <tissue evidence="2">Leaf</tissue>
    </source>
</reference>
<organism evidence="2">
    <name type="scientific">Sesamum calycinum</name>
    <dbReference type="NCBI Taxonomy" id="2727403"/>
    <lineage>
        <taxon>Eukaryota</taxon>
        <taxon>Viridiplantae</taxon>
        <taxon>Streptophyta</taxon>
        <taxon>Embryophyta</taxon>
        <taxon>Tracheophyta</taxon>
        <taxon>Spermatophyta</taxon>
        <taxon>Magnoliopsida</taxon>
        <taxon>eudicotyledons</taxon>
        <taxon>Gunneridae</taxon>
        <taxon>Pentapetalae</taxon>
        <taxon>asterids</taxon>
        <taxon>lamiids</taxon>
        <taxon>Lamiales</taxon>
        <taxon>Pedaliaceae</taxon>
        <taxon>Sesamum</taxon>
    </lineage>
</organism>
<evidence type="ECO:0000313" key="2">
    <source>
        <dbReference type="EMBL" id="KAL0324677.1"/>
    </source>
</evidence>
<sequence length="193" mass="22276">MRREPRDSALCAMRNTQLDTNAAVVNNSTSRRCLRAKRRNLWLKGVMRVKVVCALDNGDVDATHDYHMSINAMTGLHYYRTMRIIGNVRDKPVHILIHMVSTHNLLDLETAKRLGCKLDSMEPFPMAVANENKMYSSFTCDINWNFHQLKMEFMSEEPKALPPRREHDHSITLKPDTSPINLRPYGYPHAAKK</sequence>
<gene>
    <name evidence="2" type="ORF">Scaly_2434800</name>
</gene>